<gene>
    <name evidence="1" type="ORF">RMSM_06938</name>
</gene>
<comment type="caution">
    <text evidence="1">The sequence shown here is derived from an EMBL/GenBank/DDBJ whole genome shotgun (WGS) entry which is preliminary data.</text>
</comment>
<evidence type="ECO:0000313" key="2">
    <source>
        <dbReference type="Proteomes" id="UP000011991"/>
    </source>
</evidence>
<evidence type="ECO:0000313" key="1">
    <source>
        <dbReference type="EMBL" id="EMI16132.1"/>
    </source>
</evidence>
<name>M5RL80_9BACT</name>
<dbReference type="Proteomes" id="UP000011991">
    <property type="component" value="Unassembled WGS sequence"/>
</dbReference>
<organism evidence="1 2">
    <name type="scientific">Rhodopirellula maiorica SM1</name>
    <dbReference type="NCBI Taxonomy" id="1265738"/>
    <lineage>
        <taxon>Bacteria</taxon>
        <taxon>Pseudomonadati</taxon>
        <taxon>Planctomycetota</taxon>
        <taxon>Planctomycetia</taxon>
        <taxon>Pirellulales</taxon>
        <taxon>Pirellulaceae</taxon>
        <taxon>Novipirellula</taxon>
    </lineage>
</organism>
<protein>
    <submittedName>
        <fullName evidence="1">Uncharacterized protein</fullName>
    </submittedName>
</protein>
<proteinExistence type="predicted"/>
<reference evidence="1 2" key="1">
    <citation type="journal article" date="2013" name="Mar. Genomics">
        <title>Expression of sulfatases in Rhodopirellula baltica and the diversity of sulfatases in the genus Rhodopirellula.</title>
        <authorList>
            <person name="Wegner C.E."/>
            <person name="Richter-Heitmann T."/>
            <person name="Klindworth A."/>
            <person name="Klockow C."/>
            <person name="Richter M."/>
            <person name="Achstetter T."/>
            <person name="Glockner F.O."/>
            <person name="Harder J."/>
        </authorList>
    </citation>
    <scope>NUCLEOTIDE SEQUENCE [LARGE SCALE GENOMIC DNA]</scope>
    <source>
        <strain evidence="1 2">SM1</strain>
    </source>
</reference>
<accession>M5RL80</accession>
<sequence length="45" mass="5069">MAKCKVIAAEFVCTEMPNVQAIAASARYSLFPFTEKRTAQSRFVR</sequence>
<dbReference type="AlphaFoldDB" id="M5RL80"/>
<keyword evidence="2" id="KW-1185">Reference proteome</keyword>
<dbReference type="EMBL" id="ANOG01000990">
    <property type="protein sequence ID" value="EMI16132.1"/>
    <property type="molecule type" value="Genomic_DNA"/>
</dbReference>